<gene>
    <name evidence="1" type="ORF">L2E82_49263</name>
</gene>
<organism evidence="1 2">
    <name type="scientific">Cichorium intybus</name>
    <name type="common">Chicory</name>
    <dbReference type="NCBI Taxonomy" id="13427"/>
    <lineage>
        <taxon>Eukaryota</taxon>
        <taxon>Viridiplantae</taxon>
        <taxon>Streptophyta</taxon>
        <taxon>Embryophyta</taxon>
        <taxon>Tracheophyta</taxon>
        <taxon>Spermatophyta</taxon>
        <taxon>Magnoliopsida</taxon>
        <taxon>eudicotyledons</taxon>
        <taxon>Gunneridae</taxon>
        <taxon>Pentapetalae</taxon>
        <taxon>asterids</taxon>
        <taxon>campanulids</taxon>
        <taxon>Asterales</taxon>
        <taxon>Asteraceae</taxon>
        <taxon>Cichorioideae</taxon>
        <taxon>Cichorieae</taxon>
        <taxon>Cichoriinae</taxon>
        <taxon>Cichorium</taxon>
    </lineage>
</organism>
<accession>A0ACB8YZ87</accession>
<evidence type="ECO:0000313" key="1">
    <source>
        <dbReference type="EMBL" id="KAI3691049.1"/>
    </source>
</evidence>
<comment type="caution">
    <text evidence="1">The sequence shown here is derived from an EMBL/GenBank/DDBJ whole genome shotgun (WGS) entry which is preliminary data.</text>
</comment>
<evidence type="ECO:0000313" key="2">
    <source>
        <dbReference type="Proteomes" id="UP001055811"/>
    </source>
</evidence>
<sequence length="126" mass="14328">MRSPNHSFLFLNIVQDSLSLLYRDIEHVHLSNWPCFSTGGDHFLRGQPAVPLAVTYTGQSKGRQAMYEESSSEKYPTPFKKCFIDDQLQPLKFKKPKESNTPNGELITDEDLLIIVAKLQISVEES</sequence>
<proteinExistence type="predicted"/>
<dbReference type="EMBL" id="CM042017">
    <property type="protein sequence ID" value="KAI3691049.1"/>
    <property type="molecule type" value="Genomic_DNA"/>
</dbReference>
<reference evidence="1 2" key="2">
    <citation type="journal article" date="2022" name="Mol. Ecol. Resour.">
        <title>The genomes of chicory, endive, great burdock and yacon provide insights into Asteraceae paleo-polyploidization history and plant inulin production.</title>
        <authorList>
            <person name="Fan W."/>
            <person name="Wang S."/>
            <person name="Wang H."/>
            <person name="Wang A."/>
            <person name="Jiang F."/>
            <person name="Liu H."/>
            <person name="Zhao H."/>
            <person name="Xu D."/>
            <person name="Zhang Y."/>
        </authorList>
    </citation>
    <scope>NUCLEOTIDE SEQUENCE [LARGE SCALE GENOMIC DNA]</scope>
    <source>
        <strain evidence="2">cv. Punajuju</strain>
        <tissue evidence="1">Leaves</tissue>
    </source>
</reference>
<dbReference type="Proteomes" id="UP001055811">
    <property type="component" value="Linkage Group LG09"/>
</dbReference>
<keyword evidence="2" id="KW-1185">Reference proteome</keyword>
<name>A0ACB8YZ87_CICIN</name>
<reference evidence="2" key="1">
    <citation type="journal article" date="2022" name="Mol. Ecol. Resour.">
        <title>The genomes of chicory, endive, great burdock and yacon provide insights into Asteraceae palaeo-polyploidization history and plant inulin production.</title>
        <authorList>
            <person name="Fan W."/>
            <person name="Wang S."/>
            <person name="Wang H."/>
            <person name="Wang A."/>
            <person name="Jiang F."/>
            <person name="Liu H."/>
            <person name="Zhao H."/>
            <person name="Xu D."/>
            <person name="Zhang Y."/>
        </authorList>
    </citation>
    <scope>NUCLEOTIDE SEQUENCE [LARGE SCALE GENOMIC DNA]</scope>
    <source>
        <strain evidence="2">cv. Punajuju</strain>
    </source>
</reference>
<protein>
    <submittedName>
        <fullName evidence="1">Uncharacterized protein</fullName>
    </submittedName>
</protein>